<dbReference type="GO" id="GO:0043386">
    <property type="term" value="P:mycotoxin biosynthetic process"/>
    <property type="evidence" value="ECO:0007669"/>
    <property type="project" value="UniProtKB-ARBA"/>
</dbReference>
<dbReference type="InterPro" id="IPR002403">
    <property type="entry name" value="Cyt_P450_E_grp-IV"/>
</dbReference>
<comment type="cofactor">
    <cofactor evidence="1 8">
        <name>heme</name>
        <dbReference type="ChEBI" id="CHEBI:30413"/>
    </cofactor>
</comment>
<reference evidence="9" key="2">
    <citation type="submission" date="2023-01" db="EMBL/GenBank/DDBJ databases">
        <authorList>
            <person name="Petersen C."/>
        </authorList>
    </citation>
    <scope>NUCLEOTIDE SEQUENCE</scope>
    <source>
        <strain evidence="9">IBT 15450</strain>
    </source>
</reference>
<evidence type="ECO:0000256" key="4">
    <source>
        <dbReference type="ARBA" id="ARBA00022723"/>
    </source>
</evidence>
<comment type="caution">
    <text evidence="9">The sequence shown here is derived from an EMBL/GenBank/DDBJ whole genome shotgun (WGS) entry which is preliminary data.</text>
</comment>
<evidence type="ECO:0000256" key="8">
    <source>
        <dbReference type="PIRSR" id="PIRSR602403-1"/>
    </source>
</evidence>
<dbReference type="GO" id="GO:0020037">
    <property type="term" value="F:heme binding"/>
    <property type="evidence" value="ECO:0007669"/>
    <property type="project" value="InterPro"/>
</dbReference>
<dbReference type="PANTHER" id="PTHR46206:SF2">
    <property type="entry name" value="CYTOCHROME P450 MONOOXYGENASE AUSG-RELATED"/>
    <property type="match status" value="1"/>
</dbReference>
<evidence type="ECO:0000313" key="10">
    <source>
        <dbReference type="Proteomes" id="UP001219568"/>
    </source>
</evidence>
<gene>
    <name evidence="9" type="ORF">N7460_008868</name>
</gene>
<feature type="binding site" description="axial binding residue" evidence="8">
    <location>
        <position position="416"/>
    </location>
    <ligand>
        <name>heme</name>
        <dbReference type="ChEBI" id="CHEBI:30413"/>
    </ligand>
    <ligandPart>
        <name>Fe</name>
        <dbReference type="ChEBI" id="CHEBI:18248"/>
    </ligandPart>
</feature>
<dbReference type="Proteomes" id="UP001219568">
    <property type="component" value="Unassembled WGS sequence"/>
</dbReference>
<keyword evidence="3 8" id="KW-0349">Heme</keyword>
<sequence>MPKVSSSQVSRNLFKLVGDSDTLLILSPKYANEIRNHPFLSFTKALITETHPYIKGFEPMLQITLPSEIFQVATRTKMTRALGSLTKPLSSETTAALQDIWTEGTGIKHTLPPPIKYIKPNPKKDWHTTTLTPDIRKIISQIASKIFLGNELSRNKLWLQVTADYTANLMKATEALRRWPQTLRPLISLFLPITRQLRNNLTQARKLVIPVLEERRRSQDAAVREGRVPDRHDDAMQWIEECANGRLYDPAGMQLALIIVAIVGATDLMTQVVFNLCEMGDVVRALREEIVSVFRVEGMTRASLYKLQLMDSFLKESQRMKPLELDDLDGLTAISVSMRRVASDDVYLKDGHKIDRGTRLAVSNCWMWDPKFYEDPETFDAYRFVKLRQVSGREASANLASVSPEHMAFGLGSHACTGRFFAVNQMKIVLCHILLKYEFKLADGSVPRPRRYGVRAQADPAAKISLRRRREEIFLGDLAD</sequence>
<dbReference type="GO" id="GO:0016705">
    <property type="term" value="F:oxidoreductase activity, acting on paired donors, with incorporation or reduction of molecular oxygen"/>
    <property type="evidence" value="ECO:0007669"/>
    <property type="project" value="InterPro"/>
</dbReference>
<protein>
    <recommendedName>
        <fullName evidence="11">Cytochrome P450</fullName>
    </recommendedName>
</protein>
<dbReference type="AlphaFoldDB" id="A0AAD6I6M5"/>
<dbReference type="GO" id="GO:0005506">
    <property type="term" value="F:iron ion binding"/>
    <property type="evidence" value="ECO:0007669"/>
    <property type="project" value="InterPro"/>
</dbReference>
<evidence type="ECO:0000256" key="7">
    <source>
        <dbReference type="ARBA" id="ARBA00023033"/>
    </source>
</evidence>
<comment type="similarity">
    <text evidence="2">Belongs to the cytochrome P450 family.</text>
</comment>
<dbReference type="InterPro" id="IPR036396">
    <property type="entry name" value="Cyt_P450_sf"/>
</dbReference>
<evidence type="ECO:0000256" key="6">
    <source>
        <dbReference type="ARBA" id="ARBA00023004"/>
    </source>
</evidence>
<dbReference type="EMBL" id="JAQJZL010000010">
    <property type="protein sequence ID" value="KAJ6034693.1"/>
    <property type="molecule type" value="Genomic_DNA"/>
</dbReference>
<keyword evidence="4 8" id="KW-0479">Metal-binding</keyword>
<evidence type="ECO:0000256" key="3">
    <source>
        <dbReference type="ARBA" id="ARBA00022617"/>
    </source>
</evidence>
<evidence type="ECO:0000256" key="5">
    <source>
        <dbReference type="ARBA" id="ARBA00023002"/>
    </source>
</evidence>
<dbReference type="PRINTS" id="PR00465">
    <property type="entry name" value="EP450IV"/>
</dbReference>
<evidence type="ECO:0008006" key="11">
    <source>
        <dbReference type="Google" id="ProtNLM"/>
    </source>
</evidence>
<keyword evidence="5" id="KW-0560">Oxidoreductase</keyword>
<evidence type="ECO:0000256" key="1">
    <source>
        <dbReference type="ARBA" id="ARBA00001971"/>
    </source>
</evidence>
<dbReference type="GO" id="GO:0004497">
    <property type="term" value="F:monooxygenase activity"/>
    <property type="evidence" value="ECO:0007669"/>
    <property type="project" value="UniProtKB-KW"/>
</dbReference>
<reference evidence="9" key="1">
    <citation type="journal article" date="2023" name="IMA Fungus">
        <title>Comparative genomic study of the Penicillium genus elucidates a diverse pangenome and 15 lateral gene transfer events.</title>
        <authorList>
            <person name="Petersen C."/>
            <person name="Sorensen T."/>
            <person name="Nielsen M.R."/>
            <person name="Sondergaard T.E."/>
            <person name="Sorensen J.L."/>
            <person name="Fitzpatrick D.A."/>
            <person name="Frisvad J.C."/>
            <person name="Nielsen K.L."/>
        </authorList>
    </citation>
    <scope>NUCLEOTIDE SEQUENCE</scope>
    <source>
        <strain evidence="9">IBT 15450</strain>
    </source>
</reference>
<organism evidence="9 10">
    <name type="scientific">Penicillium canescens</name>
    <dbReference type="NCBI Taxonomy" id="5083"/>
    <lineage>
        <taxon>Eukaryota</taxon>
        <taxon>Fungi</taxon>
        <taxon>Dikarya</taxon>
        <taxon>Ascomycota</taxon>
        <taxon>Pezizomycotina</taxon>
        <taxon>Eurotiomycetes</taxon>
        <taxon>Eurotiomycetidae</taxon>
        <taxon>Eurotiales</taxon>
        <taxon>Aspergillaceae</taxon>
        <taxon>Penicillium</taxon>
    </lineage>
</organism>
<keyword evidence="6 8" id="KW-0408">Iron</keyword>
<proteinExistence type="inferred from homology"/>
<dbReference type="SUPFAM" id="SSF48264">
    <property type="entry name" value="Cytochrome P450"/>
    <property type="match status" value="1"/>
</dbReference>
<dbReference type="CDD" id="cd11041">
    <property type="entry name" value="CYP503A1-like"/>
    <property type="match status" value="1"/>
</dbReference>
<evidence type="ECO:0000256" key="2">
    <source>
        <dbReference type="ARBA" id="ARBA00010617"/>
    </source>
</evidence>
<accession>A0AAD6I6M5</accession>
<name>A0AAD6I6M5_PENCN</name>
<keyword evidence="7" id="KW-0503">Monooxygenase</keyword>
<dbReference type="PANTHER" id="PTHR46206">
    <property type="entry name" value="CYTOCHROME P450"/>
    <property type="match status" value="1"/>
</dbReference>
<dbReference type="InterPro" id="IPR001128">
    <property type="entry name" value="Cyt_P450"/>
</dbReference>
<evidence type="ECO:0000313" key="9">
    <source>
        <dbReference type="EMBL" id="KAJ6034693.1"/>
    </source>
</evidence>
<dbReference type="Pfam" id="PF00067">
    <property type="entry name" value="p450"/>
    <property type="match status" value="1"/>
</dbReference>
<keyword evidence="10" id="KW-1185">Reference proteome</keyword>
<dbReference type="Gene3D" id="1.10.630.10">
    <property type="entry name" value="Cytochrome P450"/>
    <property type="match status" value="1"/>
</dbReference>